<dbReference type="AlphaFoldDB" id="A0A7C0Y5N5"/>
<dbReference type="Proteomes" id="UP000886289">
    <property type="component" value="Unassembled WGS sequence"/>
</dbReference>
<comment type="caution">
    <text evidence="1">The sequence shown here is derived from an EMBL/GenBank/DDBJ whole genome shotgun (WGS) entry which is preliminary data.</text>
</comment>
<reference evidence="1" key="1">
    <citation type="journal article" date="2020" name="mSystems">
        <title>Genome- and Community-Level Interaction Insights into Carbon Utilization and Element Cycling Functions of Hydrothermarchaeota in Hydrothermal Sediment.</title>
        <authorList>
            <person name="Zhou Z."/>
            <person name="Liu Y."/>
            <person name="Xu W."/>
            <person name="Pan J."/>
            <person name="Luo Z.H."/>
            <person name="Li M."/>
        </authorList>
    </citation>
    <scope>NUCLEOTIDE SEQUENCE [LARGE SCALE GENOMIC DNA]</scope>
    <source>
        <strain evidence="1">HyVt-233</strain>
    </source>
</reference>
<accession>A0A7C0Y5N5</accession>
<proteinExistence type="predicted"/>
<name>A0A7C0Y5N5_DESA2</name>
<sequence>MRILIYSAIVLVIVLGAGLIMECYGKESHKHIDKCKEFCTIIGEEYGNVVYSGVYNDFICMCKHTDTVEYNNTTYKLIRLLDYGVVKNVTQ</sequence>
<organism evidence="1">
    <name type="scientific">Desulfofervidus auxilii</name>
    <dbReference type="NCBI Taxonomy" id="1621989"/>
    <lineage>
        <taxon>Bacteria</taxon>
        <taxon>Pseudomonadati</taxon>
        <taxon>Thermodesulfobacteriota</taxon>
        <taxon>Candidatus Desulfofervidia</taxon>
        <taxon>Candidatus Desulfofervidales</taxon>
        <taxon>Candidatus Desulfofervidaceae</taxon>
        <taxon>Candidatus Desulfofervidus</taxon>
    </lineage>
</organism>
<evidence type="ECO:0000313" key="1">
    <source>
        <dbReference type="EMBL" id="HDD44269.1"/>
    </source>
</evidence>
<gene>
    <name evidence="1" type="ORF">ENG63_05350</name>
</gene>
<protein>
    <submittedName>
        <fullName evidence="1">Uncharacterized protein</fullName>
    </submittedName>
</protein>
<dbReference type="EMBL" id="DRBS01000206">
    <property type="protein sequence ID" value="HDD44269.1"/>
    <property type="molecule type" value="Genomic_DNA"/>
</dbReference>